<dbReference type="AlphaFoldDB" id="A0A939FEA0"/>
<feature type="non-terminal residue" evidence="2">
    <location>
        <position position="106"/>
    </location>
</feature>
<gene>
    <name evidence="2" type="ORF">J0695_38095</name>
</gene>
<proteinExistence type="predicted"/>
<feature type="non-terminal residue" evidence="2">
    <location>
        <position position="1"/>
    </location>
</feature>
<dbReference type="EMBL" id="JAFLRJ010000666">
    <property type="protein sequence ID" value="MBO0517525.1"/>
    <property type="molecule type" value="Genomic_DNA"/>
</dbReference>
<sequence>PQQPQPEQQPQQHPHDPYTQTWEGQTWDTQYQPLVDQQQQAQQGYEQPQGSQGSHDSHRRPEPGHQQPQTGYQHPQTGYQQPQPQADVDTAYLPPQSHPLPPEAPA</sequence>
<evidence type="ECO:0000313" key="3">
    <source>
        <dbReference type="Proteomes" id="UP000664167"/>
    </source>
</evidence>
<dbReference type="Proteomes" id="UP000664167">
    <property type="component" value="Unassembled WGS sequence"/>
</dbReference>
<protein>
    <submittedName>
        <fullName evidence="2">Uncharacterized protein</fullName>
    </submittedName>
</protein>
<reference evidence="2" key="1">
    <citation type="submission" date="2021-03" db="EMBL/GenBank/DDBJ databases">
        <title>Streptomyces poriferae sp. nov., a novel marine sponge-derived Actinobacteria species with anti-MRSA activity.</title>
        <authorList>
            <person name="Sandoval-Powers M."/>
            <person name="Kralova S."/>
            <person name="Nguyen G.-S."/>
            <person name="Fawwal D."/>
            <person name="Degnes K."/>
            <person name="Klinkenberg G."/>
            <person name="Sletta H."/>
            <person name="Wentzel A."/>
            <person name="Liles M.R."/>
        </authorList>
    </citation>
    <scope>NUCLEOTIDE SEQUENCE</scope>
    <source>
        <strain evidence="2">DSM 41794</strain>
    </source>
</reference>
<accession>A0A939FEA0</accession>
<feature type="compositionally biased region" description="Polar residues" evidence="1">
    <location>
        <begin position="66"/>
        <end position="84"/>
    </location>
</feature>
<evidence type="ECO:0000313" key="2">
    <source>
        <dbReference type="EMBL" id="MBO0517525.1"/>
    </source>
</evidence>
<feature type="compositionally biased region" description="Low complexity" evidence="1">
    <location>
        <begin position="30"/>
        <end position="52"/>
    </location>
</feature>
<name>A0A939FEA0_9ACTN</name>
<comment type="caution">
    <text evidence="2">The sequence shown here is derived from an EMBL/GenBank/DDBJ whole genome shotgun (WGS) entry which is preliminary data.</text>
</comment>
<organism evidence="2 3">
    <name type="scientific">Streptomyces beijiangensis</name>
    <dbReference type="NCBI Taxonomy" id="163361"/>
    <lineage>
        <taxon>Bacteria</taxon>
        <taxon>Bacillati</taxon>
        <taxon>Actinomycetota</taxon>
        <taxon>Actinomycetes</taxon>
        <taxon>Kitasatosporales</taxon>
        <taxon>Streptomycetaceae</taxon>
        <taxon>Streptomyces</taxon>
    </lineage>
</organism>
<keyword evidence="3" id="KW-1185">Reference proteome</keyword>
<evidence type="ECO:0000256" key="1">
    <source>
        <dbReference type="SAM" id="MobiDB-lite"/>
    </source>
</evidence>
<feature type="compositionally biased region" description="Polar residues" evidence="1">
    <location>
        <begin position="18"/>
        <end position="29"/>
    </location>
</feature>
<feature type="compositionally biased region" description="Pro residues" evidence="1">
    <location>
        <begin position="96"/>
        <end position="106"/>
    </location>
</feature>
<feature type="compositionally biased region" description="Low complexity" evidence="1">
    <location>
        <begin position="1"/>
        <end position="12"/>
    </location>
</feature>
<feature type="region of interest" description="Disordered" evidence="1">
    <location>
        <begin position="1"/>
        <end position="106"/>
    </location>
</feature>